<reference evidence="2" key="1">
    <citation type="submission" date="2016-11" db="EMBL/GenBank/DDBJ databases">
        <authorList>
            <person name="Varghese N."/>
            <person name="Submissions S."/>
        </authorList>
    </citation>
    <scope>NUCLEOTIDE SEQUENCE [LARGE SCALE GENOMIC DNA]</scope>
    <source>
        <strain evidence="2">DSM 15285</strain>
    </source>
</reference>
<sequence length="413" mass="48612">MKFLNKYIKIILLGVFFLTINMTSLVYAQEESIFIKSVLEEVYEKVTQGETEDILIQVVGATFRKDIDKDNYENYFKIEKAPEGCKVDYVNRMNPYILKLRLGGFKPLSDDEEVIIRFNKKAFNEQSINGNEIKLNNEYVKIKIKKGLPNVSLKINKISEKQLLEGFDEFPVIKIDRGTFKRNVSEEDVDVDNIPLGYKPYVIRKSMNEIYFTFIPKKYYNYPINLSKDYGDIKVTIKKSAFNENIKDDIKAVNFKIENRDDLTDRNYVDFKIRLNGKGLVKCEFYKKDANKPDMIKFLPCQKGENNFFINTKELNGEYKVIFKDVNDKVIYDKPFNFYVNKNLVVLRENNIDVIEYDVNAKCNIQFIKVDKNTNKKYIFKNVGIKEKGSYKEEVSDFDFSKYFLEIIAEEEK</sequence>
<organism evidence="1 2">
    <name type="scientific">Tepidibacter thalassicus DSM 15285</name>
    <dbReference type="NCBI Taxonomy" id="1123350"/>
    <lineage>
        <taxon>Bacteria</taxon>
        <taxon>Bacillati</taxon>
        <taxon>Bacillota</taxon>
        <taxon>Clostridia</taxon>
        <taxon>Peptostreptococcales</taxon>
        <taxon>Peptostreptococcaceae</taxon>
        <taxon>Tepidibacter</taxon>
    </lineage>
</organism>
<proteinExistence type="predicted"/>
<protein>
    <submittedName>
        <fullName evidence="1">Uncharacterized protein</fullName>
    </submittedName>
</protein>
<dbReference type="EMBL" id="FQXH01000011">
    <property type="protein sequence ID" value="SHH23336.1"/>
    <property type="molecule type" value="Genomic_DNA"/>
</dbReference>
<dbReference type="OrthoDB" id="419709at186801"/>
<gene>
    <name evidence="1" type="ORF">SAMN02744040_01308</name>
</gene>
<accession>A0A1M5RBC2</accession>
<dbReference type="RefSeq" id="WP_072724840.1">
    <property type="nucleotide sequence ID" value="NZ_FQXH01000011.1"/>
</dbReference>
<dbReference type="Proteomes" id="UP000242520">
    <property type="component" value="Unassembled WGS sequence"/>
</dbReference>
<dbReference type="STRING" id="1123350.SAMN02744040_01308"/>
<name>A0A1M5RBC2_9FIRM</name>
<evidence type="ECO:0000313" key="1">
    <source>
        <dbReference type="EMBL" id="SHH23336.1"/>
    </source>
</evidence>
<keyword evidence="2" id="KW-1185">Reference proteome</keyword>
<dbReference type="AlphaFoldDB" id="A0A1M5RBC2"/>
<evidence type="ECO:0000313" key="2">
    <source>
        <dbReference type="Proteomes" id="UP000242520"/>
    </source>
</evidence>